<gene>
    <name evidence="1" type="ORF">N7494_010706</name>
</gene>
<sequence length="63" mass="6891">MEDIGIYALGYLEMEAAGNEADYDHARPIDPEGAHNIRTCLSGVDELNKDVTTHFIIGKRGVS</sequence>
<evidence type="ECO:0000313" key="1">
    <source>
        <dbReference type="EMBL" id="KAJ5524056.1"/>
    </source>
</evidence>
<proteinExistence type="predicted"/>
<evidence type="ECO:0000313" key="2">
    <source>
        <dbReference type="Proteomes" id="UP001220324"/>
    </source>
</evidence>
<reference evidence="1 2" key="1">
    <citation type="journal article" date="2023" name="IMA Fungus">
        <title>Comparative genomic study of the Penicillium genus elucidates a diverse pangenome and 15 lateral gene transfer events.</title>
        <authorList>
            <person name="Petersen C."/>
            <person name="Sorensen T."/>
            <person name="Nielsen M.R."/>
            <person name="Sondergaard T.E."/>
            <person name="Sorensen J.L."/>
            <person name="Fitzpatrick D.A."/>
            <person name="Frisvad J.C."/>
            <person name="Nielsen K.L."/>
        </authorList>
    </citation>
    <scope>NUCLEOTIDE SEQUENCE [LARGE SCALE GENOMIC DNA]</scope>
    <source>
        <strain evidence="1 2">IBT 35679</strain>
    </source>
</reference>
<protein>
    <submittedName>
        <fullName evidence="1">Uncharacterized protein</fullName>
    </submittedName>
</protein>
<dbReference type="AlphaFoldDB" id="A0AAD6CIV2"/>
<keyword evidence="2" id="KW-1185">Reference proteome</keyword>
<comment type="caution">
    <text evidence="1">The sequence shown here is derived from an EMBL/GenBank/DDBJ whole genome shotgun (WGS) entry which is preliminary data.</text>
</comment>
<dbReference type="Proteomes" id="UP001220324">
    <property type="component" value="Unassembled WGS sequence"/>
</dbReference>
<dbReference type="EMBL" id="JAQIZZ010000008">
    <property type="protein sequence ID" value="KAJ5524056.1"/>
    <property type="molecule type" value="Genomic_DNA"/>
</dbReference>
<name>A0AAD6CIV2_9EURO</name>
<organism evidence="1 2">
    <name type="scientific">Penicillium frequentans</name>
    <dbReference type="NCBI Taxonomy" id="3151616"/>
    <lineage>
        <taxon>Eukaryota</taxon>
        <taxon>Fungi</taxon>
        <taxon>Dikarya</taxon>
        <taxon>Ascomycota</taxon>
        <taxon>Pezizomycotina</taxon>
        <taxon>Eurotiomycetes</taxon>
        <taxon>Eurotiomycetidae</taxon>
        <taxon>Eurotiales</taxon>
        <taxon>Aspergillaceae</taxon>
        <taxon>Penicillium</taxon>
    </lineage>
</organism>
<accession>A0AAD6CIV2</accession>